<feature type="chain" id="PRO_5020902564" description="MORN repeat protein" evidence="1">
    <location>
        <begin position="23"/>
        <end position="286"/>
    </location>
</feature>
<proteinExistence type="predicted"/>
<dbReference type="RefSeq" id="WP_132215481.1">
    <property type="nucleotide sequence ID" value="NZ_OX156936.1"/>
</dbReference>
<organism evidence="2 3">
    <name type="scientific">Mariniflexile fucanivorans</name>
    <dbReference type="NCBI Taxonomy" id="264023"/>
    <lineage>
        <taxon>Bacteria</taxon>
        <taxon>Pseudomonadati</taxon>
        <taxon>Bacteroidota</taxon>
        <taxon>Flavobacteriia</taxon>
        <taxon>Flavobacteriales</taxon>
        <taxon>Flavobacteriaceae</taxon>
        <taxon>Mariniflexile</taxon>
    </lineage>
</organism>
<gene>
    <name evidence="2" type="ORF">EV196_102251</name>
</gene>
<sequence>MKTTLILILAFFSTFMFSQNDAISGSYYQSSGSPEGGANFIVMPNNHFVVAYFGGIQKGTWKLEADGTYEFKYHAEPKFVLYGRHNTRLKDSISVSLAVDGNKGIAFRFNGSTDDIFTPMFNKGANCFSYPYIYKQKDKLISLDAFSPDYKNYDDGRQGDLPGFYSFKIEESYNDFIVAGLSEEYSQGGSFRAKYKDGVLLLDEMTNLEKRGDSEDLDEETLSFVTRHTEFEIFPKLLEYRNEFFPHYDDPTDEDMIPYTKIDSVNKSSKDIIVSEAYLFYTSCED</sequence>
<keyword evidence="1" id="KW-0732">Signal</keyword>
<keyword evidence="3" id="KW-1185">Reference proteome</keyword>
<dbReference type="EMBL" id="SLUP01000002">
    <property type="protein sequence ID" value="TCL67691.1"/>
    <property type="molecule type" value="Genomic_DNA"/>
</dbReference>
<feature type="signal peptide" evidence="1">
    <location>
        <begin position="1"/>
        <end position="22"/>
    </location>
</feature>
<dbReference type="OrthoDB" id="6654917at2"/>
<evidence type="ECO:0000256" key="1">
    <source>
        <dbReference type="SAM" id="SignalP"/>
    </source>
</evidence>
<evidence type="ECO:0008006" key="4">
    <source>
        <dbReference type="Google" id="ProtNLM"/>
    </source>
</evidence>
<dbReference type="Proteomes" id="UP000295455">
    <property type="component" value="Unassembled WGS sequence"/>
</dbReference>
<reference evidence="2 3" key="1">
    <citation type="submission" date="2019-03" db="EMBL/GenBank/DDBJ databases">
        <title>Genomic Encyclopedia of Type Strains, Phase IV (KMG-IV): sequencing the most valuable type-strain genomes for metagenomic binning, comparative biology and taxonomic classification.</title>
        <authorList>
            <person name="Goeker M."/>
        </authorList>
    </citation>
    <scope>NUCLEOTIDE SEQUENCE [LARGE SCALE GENOMIC DNA]</scope>
    <source>
        <strain evidence="2 3">DSM 18792</strain>
    </source>
</reference>
<name>A0A4R1RN14_9FLAO</name>
<evidence type="ECO:0000313" key="2">
    <source>
        <dbReference type="EMBL" id="TCL67691.1"/>
    </source>
</evidence>
<evidence type="ECO:0000313" key="3">
    <source>
        <dbReference type="Proteomes" id="UP000295455"/>
    </source>
</evidence>
<dbReference type="AlphaFoldDB" id="A0A4R1RN14"/>
<comment type="caution">
    <text evidence="2">The sequence shown here is derived from an EMBL/GenBank/DDBJ whole genome shotgun (WGS) entry which is preliminary data.</text>
</comment>
<accession>A0A4R1RN14</accession>
<protein>
    <recommendedName>
        <fullName evidence="4">MORN repeat protein</fullName>
    </recommendedName>
</protein>